<gene>
    <name evidence="2" type="ORF">GCM10011571_00280</name>
</gene>
<dbReference type="RefSeq" id="WP_188645917.1">
    <property type="nucleotide sequence ID" value="NZ_BMHQ01000001.1"/>
</dbReference>
<dbReference type="InterPro" id="IPR046341">
    <property type="entry name" value="SET_dom_sf"/>
</dbReference>
<dbReference type="InterPro" id="IPR001214">
    <property type="entry name" value="SET_dom"/>
</dbReference>
<proteinExistence type="predicted"/>
<dbReference type="PROSITE" id="PS50280">
    <property type="entry name" value="SET"/>
    <property type="match status" value="1"/>
</dbReference>
<keyword evidence="3" id="KW-1185">Reference proteome</keyword>
<dbReference type="SUPFAM" id="SSF82199">
    <property type="entry name" value="SET domain"/>
    <property type="match status" value="1"/>
</dbReference>
<sequence>MVAMDTIVIKTENKFRSLITKQAYSKGEIICEIPTEKLFDKANRYTVQIAQDKHTEVGKLSALNHSCDPNVILDTERLIMVARRDIDKGEELSFFYPSTEWEMDAPFICLCGSSNCIHVVAGARFLPLSTLENHYLNRHIREMMIQLLNNTELHLSKLLENAEK</sequence>
<dbReference type="SMART" id="SM00317">
    <property type="entry name" value="SET"/>
    <property type="match status" value="1"/>
</dbReference>
<evidence type="ECO:0000313" key="3">
    <source>
        <dbReference type="Proteomes" id="UP000625210"/>
    </source>
</evidence>
<accession>A0A8J2YBH3</accession>
<evidence type="ECO:0000313" key="2">
    <source>
        <dbReference type="EMBL" id="GGE03372.1"/>
    </source>
</evidence>
<feature type="domain" description="SET" evidence="1">
    <location>
        <begin position="1"/>
        <end position="97"/>
    </location>
</feature>
<evidence type="ECO:0000259" key="1">
    <source>
        <dbReference type="PROSITE" id="PS50280"/>
    </source>
</evidence>
<dbReference type="PANTHER" id="PTHR12350">
    <property type="entry name" value="HISTONE-LYSINE N-METHYLTRANSFERASE-RELATED"/>
    <property type="match status" value="1"/>
</dbReference>
<comment type="caution">
    <text evidence="2">The sequence shown here is derived from an EMBL/GenBank/DDBJ whole genome shotgun (WGS) entry which is preliminary data.</text>
</comment>
<reference evidence="2" key="2">
    <citation type="submission" date="2020-09" db="EMBL/GenBank/DDBJ databases">
        <authorList>
            <person name="Sun Q."/>
            <person name="Zhou Y."/>
        </authorList>
    </citation>
    <scope>NUCLEOTIDE SEQUENCE</scope>
    <source>
        <strain evidence="2">CGMCC 1.15179</strain>
    </source>
</reference>
<dbReference type="InterPro" id="IPR053201">
    <property type="entry name" value="Flavunoidine_N-MTase"/>
</dbReference>
<dbReference type="Pfam" id="PF00856">
    <property type="entry name" value="SET"/>
    <property type="match status" value="1"/>
</dbReference>
<dbReference type="EMBL" id="BMHQ01000001">
    <property type="protein sequence ID" value="GGE03372.1"/>
    <property type="molecule type" value="Genomic_DNA"/>
</dbReference>
<name>A0A8J2YBH3_9BACL</name>
<dbReference type="Gene3D" id="2.170.270.10">
    <property type="entry name" value="SET domain"/>
    <property type="match status" value="1"/>
</dbReference>
<dbReference type="PANTHER" id="PTHR12350:SF19">
    <property type="entry name" value="SET DOMAIN-CONTAINING PROTEIN"/>
    <property type="match status" value="1"/>
</dbReference>
<dbReference type="AlphaFoldDB" id="A0A8J2YBH3"/>
<dbReference type="Proteomes" id="UP000625210">
    <property type="component" value="Unassembled WGS sequence"/>
</dbReference>
<reference evidence="2" key="1">
    <citation type="journal article" date="2014" name="Int. J. Syst. Evol. Microbiol.">
        <title>Complete genome sequence of Corynebacterium casei LMG S-19264T (=DSM 44701T), isolated from a smear-ripened cheese.</title>
        <authorList>
            <consortium name="US DOE Joint Genome Institute (JGI-PGF)"/>
            <person name="Walter F."/>
            <person name="Albersmeier A."/>
            <person name="Kalinowski J."/>
            <person name="Ruckert C."/>
        </authorList>
    </citation>
    <scope>NUCLEOTIDE SEQUENCE</scope>
    <source>
        <strain evidence="2">CGMCC 1.15179</strain>
    </source>
</reference>
<protein>
    <recommendedName>
        <fullName evidence="1">SET domain-containing protein</fullName>
    </recommendedName>
</protein>
<organism evidence="2 3">
    <name type="scientific">Marinithermofilum abyssi</name>
    <dbReference type="NCBI Taxonomy" id="1571185"/>
    <lineage>
        <taxon>Bacteria</taxon>
        <taxon>Bacillati</taxon>
        <taxon>Bacillota</taxon>
        <taxon>Bacilli</taxon>
        <taxon>Bacillales</taxon>
        <taxon>Thermoactinomycetaceae</taxon>
        <taxon>Marinithermofilum</taxon>
    </lineage>
</organism>